<proteinExistence type="predicted"/>
<name>A0A397Y8F5_BRACM</name>
<dbReference type="PROSITE" id="PS51257">
    <property type="entry name" value="PROKAR_LIPOPROTEIN"/>
    <property type="match status" value="1"/>
</dbReference>
<evidence type="ECO:0000256" key="1">
    <source>
        <dbReference type="SAM" id="Phobius"/>
    </source>
</evidence>
<dbReference type="Proteomes" id="UP000264353">
    <property type="component" value="Chromosome A8"/>
</dbReference>
<evidence type="ECO:0000313" key="3">
    <source>
        <dbReference type="Proteomes" id="UP000264353"/>
    </source>
</evidence>
<feature type="transmembrane region" description="Helical" evidence="1">
    <location>
        <begin position="59"/>
        <end position="81"/>
    </location>
</feature>
<dbReference type="AlphaFoldDB" id="A0A397Y8F5"/>
<reference evidence="2 3" key="1">
    <citation type="submission" date="2018-06" db="EMBL/GenBank/DDBJ databases">
        <title>WGS assembly of Brassica rapa FPsc.</title>
        <authorList>
            <person name="Bowman J."/>
            <person name="Kohchi T."/>
            <person name="Yamato K."/>
            <person name="Jenkins J."/>
            <person name="Shu S."/>
            <person name="Ishizaki K."/>
            <person name="Yamaoka S."/>
            <person name="Nishihama R."/>
            <person name="Nakamura Y."/>
            <person name="Berger F."/>
            <person name="Adam C."/>
            <person name="Aki S."/>
            <person name="Althoff F."/>
            <person name="Araki T."/>
            <person name="Arteaga-Vazquez M."/>
            <person name="Balasubrmanian S."/>
            <person name="Bauer D."/>
            <person name="Boehm C."/>
            <person name="Briginshaw L."/>
            <person name="Caballero-Perez J."/>
            <person name="Catarino B."/>
            <person name="Chen F."/>
            <person name="Chiyoda S."/>
            <person name="Chovatia M."/>
            <person name="Davies K."/>
            <person name="Delmans M."/>
            <person name="Demura T."/>
            <person name="Dierschke T."/>
            <person name="Dolan L."/>
            <person name="Dorantes-Acosta A."/>
            <person name="Eklund D."/>
            <person name="Florent S."/>
            <person name="Flores-Sandoval E."/>
            <person name="Fujiyama A."/>
            <person name="Fukuzawa H."/>
            <person name="Galik B."/>
            <person name="Grimanelli D."/>
            <person name="Grimwood J."/>
            <person name="Grossniklaus U."/>
            <person name="Hamada T."/>
            <person name="Haseloff J."/>
            <person name="Hetherington A."/>
            <person name="Higo A."/>
            <person name="Hirakawa Y."/>
            <person name="Hundley H."/>
            <person name="Ikeda Y."/>
            <person name="Inoue K."/>
            <person name="Inoue S."/>
            <person name="Ishida S."/>
            <person name="Jia Q."/>
            <person name="Kakita M."/>
            <person name="Kanazawa T."/>
            <person name="Kawai Y."/>
            <person name="Kawashima T."/>
            <person name="Kennedy M."/>
            <person name="Kinose K."/>
            <person name="Kinoshita T."/>
            <person name="Kohara Y."/>
            <person name="Koide E."/>
            <person name="Komatsu K."/>
            <person name="Kopischke S."/>
            <person name="Kubo M."/>
            <person name="Kyozuka J."/>
            <person name="Lagercrantz U."/>
            <person name="Lin S."/>
            <person name="Lindquist E."/>
            <person name="Lipzen A."/>
            <person name="Lu C."/>
            <person name="Luna E."/>
            <person name="Martienssen R."/>
            <person name="Minamino N."/>
            <person name="Mizutani M."/>
            <person name="Mizutani M."/>
            <person name="Mochizuki N."/>
            <person name="Monte I."/>
            <person name="Mosher R."/>
            <person name="Nagasaki H."/>
            <person name="Nakagami H."/>
            <person name="Naramoto S."/>
            <person name="Nishitani K."/>
            <person name="Ohtani M."/>
            <person name="Okamoto T."/>
            <person name="Okumura M."/>
            <person name="Phillips J."/>
            <person name="Pollak B."/>
            <person name="Reinders A."/>
            <person name="Roevekamp M."/>
            <person name="Sano R."/>
            <person name="Sawa S."/>
            <person name="Schmid M."/>
            <person name="Shirakawa M."/>
            <person name="Solano R."/>
            <person name="Spunde A."/>
            <person name="Suetsugu N."/>
            <person name="Sugano S."/>
            <person name="Sugiyama A."/>
            <person name="Sun R."/>
            <person name="Suzuki Y."/>
            <person name="Takenaka M."/>
            <person name="Takezawa D."/>
            <person name="Tomogane H."/>
            <person name="Tsuzuki M."/>
            <person name="Ueda T."/>
            <person name="Umeda M."/>
            <person name="Ward J."/>
            <person name="Watanabe Y."/>
            <person name="Yazaki K."/>
            <person name="Yokoyama R."/>
            <person name="Yoshitake Y."/>
            <person name="Yotsui I."/>
            <person name="Zachgo S."/>
            <person name="Schmutz J."/>
        </authorList>
    </citation>
    <scope>NUCLEOTIDE SEQUENCE [LARGE SCALE GENOMIC DNA]</scope>
    <source>
        <strain evidence="3">cv. B-3</strain>
    </source>
</reference>
<evidence type="ECO:0000313" key="2">
    <source>
        <dbReference type="EMBL" id="RID49567.1"/>
    </source>
</evidence>
<sequence>MIWKFLPNSCFGLNVADEQKAEHDSGLSLLFLCGCIDIQKLYRKCVRNKKVVYMHTPKLVYACVQVLVCYTVVLVFLKLLVKPKMEICGSHEERWSVWINIMICINVLSVK</sequence>
<accession>A0A397Y8F5</accession>
<keyword evidence="1" id="KW-0472">Membrane</keyword>
<keyword evidence="1" id="KW-1133">Transmembrane helix</keyword>
<dbReference type="EMBL" id="CM010635">
    <property type="protein sequence ID" value="RID49567.1"/>
    <property type="molecule type" value="Genomic_DNA"/>
</dbReference>
<keyword evidence="1" id="KW-0812">Transmembrane</keyword>
<organism evidence="2 3">
    <name type="scientific">Brassica campestris</name>
    <name type="common">Field mustard</name>
    <dbReference type="NCBI Taxonomy" id="3711"/>
    <lineage>
        <taxon>Eukaryota</taxon>
        <taxon>Viridiplantae</taxon>
        <taxon>Streptophyta</taxon>
        <taxon>Embryophyta</taxon>
        <taxon>Tracheophyta</taxon>
        <taxon>Spermatophyta</taxon>
        <taxon>Magnoliopsida</taxon>
        <taxon>eudicotyledons</taxon>
        <taxon>Gunneridae</taxon>
        <taxon>Pentapetalae</taxon>
        <taxon>rosids</taxon>
        <taxon>malvids</taxon>
        <taxon>Brassicales</taxon>
        <taxon>Brassicaceae</taxon>
        <taxon>Brassiceae</taxon>
        <taxon>Brassica</taxon>
    </lineage>
</organism>
<gene>
    <name evidence="2" type="ORF">BRARA_H00362</name>
</gene>
<protein>
    <submittedName>
        <fullName evidence="2">Uncharacterized protein</fullName>
    </submittedName>
</protein>